<keyword evidence="13" id="KW-1185">Reference proteome</keyword>
<evidence type="ECO:0000256" key="8">
    <source>
        <dbReference type="ARBA" id="ARBA00022962"/>
    </source>
</evidence>
<keyword evidence="3 9" id="KW-0436">Ligase</keyword>
<dbReference type="InterPro" id="IPR004739">
    <property type="entry name" value="GMP_synth_GATase"/>
</dbReference>
<dbReference type="Proteomes" id="UP000563094">
    <property type="component" value="Unassembled WGS sequence"/>
</dbReference>
<keyword evidence="4 9" id="KW-0547">Nucleotide-binding</keyword>
<dbReference type="HAMAP" id="MF_00344">
    <property type="entry name" value="GMP_synthase"/>
    <property type="match status" value="1"/>
</dbReference>
<dbReference type="Pfam" id="PF02540">
    <property type="entry name" value="NAD_synthase"/>
    <property type="match status" value="1"/>
</dbReference>
<comment type="caution">
    <text evidence="12">The sequence shown here is derived from an EMBL/GenBank/DDBJ whole genome shotgun (WGS) entry which is preliminary data.</text>
</comment>
<dbReference type="CDD" id="cd01742">
    <property type="entry name" value="GATase1_GMP_Synthase"/>
    <property type="match status" value="1"/>
</dbReference>
<dbReference type="EC" id="6.3.5.2" evidence="9"/>
<proteinExistence type="inferred from homology"/>
<dbReference type="AlphaFoldDB" id="A0A839GL76"/>
<dbReference type="Gene3D" id="3.40.50.620">
    <property type="entry name" value="HUPs"/>
    <property type="match status" value="1"/>
</dbReference>
<dbReference type="PRINTS" id="PR00096">
    <property type="entry name" value="GATASE"/>
</dbReference>
<comment type="catalytic activity">
    <reaction evidence="9">
        <text>XMP + L-glutamine + ATP + H2O = GMP + L-glutamate + AMP + diphosphate + 2 H(+)</text>
        <dbReference type="Rhea" id="RHEA:11680"/>
        <dbReference type="ChEBI" id="CHEBI:15377"/>
        <dbReference type="ChEBI" id="CHEBI:15378"/>
        <dbReference type="ChEBI" id="CHEBI:29985"/>
        <dbReference type="ChEBI" id="CHEBI:30616"/>
        <dbReference type="ChEBI" id="CHEBI:33019"/>
        <dbReference type="ChEBI" id="CHEBI:57464"/>
        <dbReference type="ChEBI" id="CHEBI:58115"/>
        <dbReference type="ChEBI" id="CHEBI:58359"/>
        <dbReference type="ChEBI" id="CHEBI:456215"/>
        <dbReference type="EC" id="6.3.5.2"/>
    </reaction>
</comment>
<dbReference type="PROSITE" id="PS51273">
    <property type="entry name" value="GATASE_TYPE_1"/>
    <property type="match status" value="1"/>
</dbReference>
<dbReference type="UniPathway" id="UPA00189">
    <property type="reaction ID" value="UER00296"/>
</dbReference>
<evidence type="ECO:0000256" key="9">
    <source>
        <dbReference type="HAMAP-Rule" id="MF_00344"/>
    </source>
</evidence>
<sequence>MPEKILILDFGSQYTQLIARRVRELNVYCEIHPFNKIPEITSDLKGVILSGSPCSVREENYPNPDLSAFLGNLPVLGVCYGAQLMAQEGGGEVIASTIREYGRAKLSHVDQHSRLLKEITIDSQVWMSHGDTIKHIPDSFEIIASTDSVQVAAYKVKNQETYGIQFHPEVTHSTEGKRLLRNFVVHICGCAQDWTPDQFIESTVAELREQIGEDKVILGLSGGVDSSVAAMLIHQAIGKNLYCIFVDNGLLRKNEFEDVLHSYKDMGLNVKGVDAKEQFYSALAGLTDPEAKRKAIGKVFIDVFDQESHQVEDAKWLGQGTIYPDVIESVSVKGPSATIKSHHNVGGLPDFMKLKVVEPLKTLFKDEVRLVGKTLGIAETIIGRHPFPGPGLAIRILGDITPEKVAILQEVDHIFISSLKKSGLYDQVWQAGAMLLPIQSVGVMGDERTYERVVALRAVTSVDGMTADWCHLPYEFLADVSNEIINKVRGVNRVVYDISSKPPATIEWE</sequence>
<keyword evidence="5 9" id="KW-0332">GMP biosynthesis</keyword>
<evidence type="ECO:0000313" key="13">
    <source>
        <dbReference type="Proteomes" id="UP000563094"/>
    </source>
</evidence>
<dbReference type="Gene3D" id="3.40.50.880">
    <property type="match status" value="1"/>
</dbReference>
<evidence type="ECO:0000256" key="7">
    <source>
        <dbReference type="ARBA" id="ARBA00022840"/>
    </source>
</evidence>
<dbReference type="RefSeq" id="WP_066833303.1">
    <property type="nucleotide sequence ID" value="NZ_JACJIQ010000022.1"/>
</dbReference>
<feature type="binding site" evidence="10">
    <location>
        <begin position="221"/>
        <end position="227"/>
    </location>
    <ligand>
        <name>ATP</name>
        <dbReference type="ChEBI" id="CHEBI:30616"/>
    </ligand>
</feature>
<evidence type="ECO:0000256" key="6">
    <source>
        <dbReference type="ARBA" id="ARBA00022755"/>
    </source>
</evidence>
<evidence type="ECO:0000256" key="3">
    <source>
        <dbReference type="ARBA" id="ARBA00022598"/>
    </source>
</evidence>
<feature type="active site" description="Nucleophile" evidence="9">
    <location>
        <position position="79"/>
    </location>
</feature>
<dbReference type="SUPFAM" id="SSF52317">
    <property type="entry name" value="Class I glutamine amidotransferase-like"/>
    <property type="match status" value="1"/>
</dbReference>
<dbReference type="InterPro" id="IPR025777">
    <property type="entry name" value="GMPS_ATP_PPase_dom"/>
</dbReference>
<reference evidence="12 13" key="1">
    <citation type="submission" date="2020-08" db="EMBL/GenBank/DDBJ databases">
        <title>Genomic Encyclopedia of Type Strains, Phase IV (KMG-IV): sequencing the most valuable type-strain genomes for metagenomic binning, comparative biology and taxonomic classification.</title>
        <authorList>
            <person name="Goeker M."/>
        </authorList>
    </citation>
    <scope>NUCLEOTIDE SEQUENCE [LARGE SCALE GENOMIC DNA]</scope>
    <source>
        <strain evidence="12 13">DSM 29854</strain>
    </source>
</reference>
<feature type="active site" evidence="9">
    <location>
        <position position="169"/>
    </location>
</feature>
<dbReference type="EMBL" id="JACJIQ010000022">
    <property type="protein sequence ID" value="MBA9079440.1"/>
    <property type="molecule type" value="Genomic_DNA"/>
</dbReference>
<protein>
    <recommendedName>
        <fullName evidence="9">GMP synthase [glutamine-hydrolyzing]</fullName>
        <ecNumber evidence="9">6.3.5.2</ecNumber>
    </recommendedName>
    <alternativeName>
        <fullName evidence="9">GMP synthetase</fullName>
    </alternativeName>
    <alternativeName>
        <fullName evidence="9">Glutamine amidotransferase</fullName>
    </alternativeName>
</protein>
<keyword evidence="7 9" id="KW-0067">ATP-binding</keyword>
<dbReference type="SUPFAM" id="SSF54810">
    <property type="entry name" value="GMP synthetase C-terminal dimerisation domain"/>
    <property type="match status" value="1"/>
</dbReference>
<dbReference type="GO" id="GO:0005829">
    <property type="term" value="C:cytosol"/>
    <property type="evidence" value="ECO:0007669"/>
    <property type="project" value="TreeGrafter"/>
</dbReference>
<dbReference type="FunFam" id="3.30.300.10:FF:000002">
    <property type="entry name" value="GMP synthase [glutamine-hydrolyzing]"/>
    <property type="match status" value="1"/>
</dbReference>
<dbReference type="InterPro" id="IPR029062">
    <property type="entry name" value="Class_I_gatase-like"/>
</dbReference>
<dbReference type="SUPFAM" id="SSF52402">
    <property type="entry name" value="Adenine nucleotide alpha hydrolases-like"/>
    <property type="match status" value="1"/>
</dbReference>
<dbReference type="InterPro" id="IPR001674">
    <property type="entry name" value="GMP_synth_C"/>
</dbReference>
<dbReference type="NCBIfam" id="NF000848">
    <property type="entry name" value="PRK00074.1"/>
    <property type="match status" value="1"/>
</dbReference>
<feature type="active site" evidence="9">
    <location>
        <position position="167"/>
    </location>
</feature>
<dbReference type="NCBIfam" id="TIGR00884">
    <property type="entry name" value="guaA_Cterm"/>
    <property type="match status" value="1"/>
</dbReference>
<dbReference type="InterPro" id="IPR014729">
    <property type="entry name" value="Rossmann-like_a/b/a_fold"/>
</dbReference>
<keyword evidence="6 9" id="KW-0658">Purine biosynthesis</keyword>
<dbReference type="CDD" id="cd01997">
    <property type="entry name" value="GMP_synthase_C"/>
    <property type="match status" value="1"/>
</dbReference>
<dbReference type="FunFam" id="3.40.50.880:FF:000001">
    <property type="entry name" value="GMP synthase [glutamine-hydrolyzing]"/>
    <property type="match status" value="1"/>
</dbReference>
<dbReference type="PANTHER" id="PTHR11922">
    <property type="entry name" value="GMP SYNTHASE-RELATED"/>
    <property type="match status" value="1"/>
</dbReference>
<keyword evidence="8 9" id="KW-0315">Glutamine amidotransferase</keyword>
<dbReference type="Pfam" id="PF00958">
    <property type="entry name" value="GMP_synt_C"/>
    <property type="match status" value="1"/>
</dbReference>
<evidence type="ECO:0000256" key="2">
    <source>
        <dbReference type="ARBA" id="ARBA00005153"/>
    </source>
</evidence>
<accession>A0A839GL76</accession>
<evidence type="ECO:0000256" key="4">
    <source>
        <dbReference type="ARBA" id="ARBA00022741"/>
    </source>
</evidence>
<dbReference type="NCBIfam" id="TIGR00888">
    <property type="entry name" value="guaA_Nterm"/>
    <property type="match status" value="1"/>
</dbReference>
<evidence type="ECO:0000313" key="12">
    <source>
        <dbReference type="EMBL" id="MBA9079440.1"/>
    </source>
</evidence>
<evidence type="ECO:0000259" key="11">
    <source>
        <dbReference type="PROSITE" id="PS51553"/>
    </source>
</evidence>
<dbReference type="GO" id="GO:0003921">
    <property type="term" value="F:GMP synthase activity"/>
    <property type="evidence" value="ECO:0007669"/>
    <property type="project" value="InterPro"/>
</dbReference>
<organism evidence="12 13">
    <name type="scientific">Rufibacter quisquiliarum</name>
    <dbReference type="NCBI Taxonomy" id="1549639"/>
    <lineage>
        <taxon>Bacteria</taxon>
        <taxon>Pseudomonadati</taxon>
        <taxon>Bacteroidota</taxon>
        <taxon>Cytophagia</taxon>
        <taxon>Cytophagales</taxon>
        <taxon>Hymenobacteraceae</taxon>
        <taxon>Rufibacter</taxon>
    </lineage>
</organism>
<name>A0A839GL76_9BACT</name>
<gene>
    <name evidence="9" type="primary">guaA</name>
    <name evidence="12" type="ORF">FHS90_004176</name>
</gene>
<feature type="domain" description="GMPS ATP-PPase" evidence="11">
    <location>
        <begin position="194"/>
        <end position="384"/>
    </location>
</feature>
<evidence type="ECO:0000256" key="5">
    <source>
        <dbReference type="ARBA" id="ARBA00022749"/>
    </source>
</evidence>
<dbReference type="InterPro" id="IPR022955">
    <property type="entry name" value="GMP_synthase"/>
</dbReference>
<comment type="function">
    <text evidence="1 9">Catalyzes the synthesis of GMP from XMP.</text>
</comment>
<evidence type="ECO:0000256" key="1">
    <source>
        <dbReference type="ARBA" id="ARBA00002332"/>
    </source>
</evidence>
<evidence type="ECO:0000256" key="10">
    <source>
        <dbReference type="PROSITE-ProRule" id="PRU00886"/>
    </source>
</evidence>
<dbReference type="PANTHER" id="PTHR11922:SF2">
    <property type="entry name" value="GMP SYNTHASE [GLUTAMINE-HYDROLYZING]"/>
    <property type="match status" value="1"/>
</dbReference>
<comment type="subunit">
    <text evidence="9">Homodimer.</text>
</comment>
<dbReference type="Pfam" id="PF00117">
    <property type="entry name" value="GATase"/>
    <property type="match status" value="1"/>
</dbReference>
<dbReference type="GO" id="GO:0005524">
    <property type="term" value="F:ATP binding"/>
    <property type="evidence" value="ECO:0007669"/>
    <property type="project" value="UniProtKB-UniRule"/>
</dbReference>
<dbReference type="PROSITE" id="PS51553">
    <property type="entry name" value="GMPS_ATP_PPASE"/>
    <property type="match status" value="1"/>
</dbReference>
<comment type="pathway">
    <text evidence="2 9">Purine metabolism; GMP biosynthesis; GMP from XMP (L-Gln route): step 1/1.</text>
</comment>
<dbReference type="InterPro" id="IPR022310">
    <property type="entry name" value="NAD/GMP_synthase"/>
</dbReference>
<dbReference type="InterPro" id="IPR017926">
    <property type="entry name" value="GATASE"/>
</dbReference>
<dbReference type="FunFam" id="3.40.50.620:FF:000001">
    <property type="entry name" value="GMP synthase [glutamine-hydrolyzing]"/>
    <property type="match status" value="1"/>
</dbReference>
<dbReference type="Gene3D" id="3.30.300.10">
    <property type="match status" value="1"/>
</dbReference>